<dbReference type="CDD" id="cd12108">
    <property type="entry name" value="Hr-like"/>
    <property type="match status" value="1"/>
</dbReference>
<organism evidence="2 3">
    <name type="scientific">Triangularia verruculosa</name>
    <dbReference type="NCBI Taxonomy" id="2587418"/>
    <lineage>
        <taxon>Eukaryota</taxon>
        <taxon>Fungi</taxon>
        <taxon>Dikarya</taxon>
        <taxon>Ascomycota</taxon>
        <taxon>Pezizomycotina</taxon>
        <taxon>Sordariomycetes</taxon>
        <taxon>Sordariomycetidae</taxon>
        <taxon>Sordariales</taxon>
        <taxon>Podosporaceae</taxon>
        <taxon>Triangularia</taxon>
    </lineage>
</organism>
<evidence type="ECO:0000259" key="1">
    <source>
        <dbReference type="Pfam" id="PF01814"/>
    </source>
</evidence>
<name>A0AAN7APD5_9PEZI</name>
<dbReference type="Gene3D" id="1.20.120.520">
    <property type="entry name" value="nmb1532 protein domain like"/>
    <property type="match status" value="1"/>
</dbReference>
<dbReference type="EMBL" id="MU863989">
    <property type="protein sequence ID" value="KAK4196251.1"/>
    <property type="molecule type" value="Genomic_DNA"/>
</dbReference>
<reference evidence="2" key="1">
    <citation type="journal article" date="2023" name="Mol. Phylogenet. Evol.">
        <title>Genome-scale phylogeny and comparative genomics of the fungal order Sordariales.</title>
        <authorList>
            <person name="Hensen N."/>
            <person name="Bonometti L."/>
            <person name="Westerberg I."/>
            <person name="Brannstrom I.O."/>
            <person name="Guillou S."/>
            <person name="Cros-Aarteil S."/>
            <person name="Calhoun S."/>
            <person name="Haridas S."/>
            <person name="Kuo A."/>
            <person name="Mondo S."/>
            <person name="Pangilinan J."/>
            <person name="Riley R."/>
            <person name="LaButti K."/>
            <person name="Andreopoulos B."/>
            <person name="Lipzen A."/>
            <person name="Chen C."/>
            <person name="Yan M."/>
            <person name="Daum C."/>
            <person name="Ng V."/>
            <person name="Clum A."/>
            <person name="Steindorff A."/>
            <person name="Ohm R.A."/>
            <person name="Martin F."/>
            <person name="Silar P."/>
            <person name="Natvig D.O."/>
            <person name="Lalanne C."/>
            <person name="Gautier V."/>
            <person name="Ament-Velasquez S.L."/>
            <person name="Kruys A."/>
            <person name="Hutchinson M.I."/>
            <person name="Powell A.J."/>
            <person name="Barry K."/>
            <person name="Miller A.N."/>
            <person name="Grigoriev I.V."/>
            <person name="Debuchy R."/>
            <person name="Gladieux P."/>
            <person name="Hiltunen Thoren M."/>
            <person name="Johannesson H."/>
        </authorList>
    </citation>
    <scope>NUCLEOTIDE SEQUENCE</scope>
    <source>
        <strain evidence="2">CBS 315.58</strain>
    </source>
</reference>
<proteinExistence type="predicted"/>
<reference evidence="2" key="2">
    <citation type="submission" date="2023-05" db="EMBL/GenBank/DDBJ databases">
        <authorList>
            <consortium name="Lawrence Berkeley National Laboratory"/>
            <person name="Steindorff A."/>
            <person name="Hensen N."/>
            <person name="Bonometti L."/>
            <person name="Westerberg I."/>
            <person name="Brannstrom I.O."/>
            <person name="Guillou S."/>
            <person name="Cros-Aarteil S."/>
            <person name="Calhoun S."/>
            <person name="Haridas S."/>
            <person name="Kuo A."/>
            <person name="Mondo S."/>
            <person name="Pangilinan J."/>
            <person name="Riley R."/>
            <person name="Labutti K."/>
            <person name="Andreopoulos B."/>
            <person name="Lipzen A."/>
            <person name="Chen C."/>
            <person name="Yanf M."/>
            <person name="Daum C."/>
            <person name="Ng V."/>
            <person name="Clum A."/>
            <person name="Ohm R."/>
            <person name="Martin F."/>
            <person name="Silar P."/>
            <person name="Natvig D."/>
            <person name="Lalanne C."/>
            <person name="Gautier V."/>
            <person name="Ament-Velasquez S.L."/>
            <person name="Kruys A."/>
            <person name="Hutchinson M.I."/>
            <person name="Powell A.J."/>
            <person name="Barry K."/>
            <person name="Miller A.N."/>
            <person name="Grigoriev I.V."/>
            <person name="Debuchy R."/>
            <person name="Gladieux P."/>
            <person name="Thoren M.H."/>
            <person name="Johannesson H."/>
        </authorList>
    </citation>
    <scope>NUCLEOTIDE SEQUENCE</scope>
    <source>
        <strain evidence="2">CBS 315.58</strain>
    </source>
</reference>
<keyword evidence="3" id="KW-1185">Reference proteome</keyword>
<comment type="caution">
    <text evidence="2">The sequence shown here is derived from an EMBL/GenBank/DDBJ whole genome shotgun (WGS) entry which is preliminary data.</text>
</comment>
<sequence length="263" mass="29746">MAPIFADHPFPLIQTPIFAAKQDPKAKAQPDSFDRAASEMANAHNLMIRGLNSIYLQAPHIIAPDVKPFCRYIAAFTNLIHVHHHSEETQFFPEVEKLSGVQGIMETNVHHHGVFKKGLHELDEYATAVLADKQEYDGPRVVALIDAFGRDLVEHLRDEIPTLQRLREVDDKDGKMAGLIEKIMGEEGESSMKTLGMPGMLWCFANLDIHYEDDIWLDWPAAPGPVKFLARNVFWWVYTDLRKFGSVDRNGKLKGLHAVPESK</sequence>
<dbReference type="Proteomes" id="UP001303160">
    <property type="component" value="Unassembled WGS sequence"/>
</dbReference>
<dbReference type="PANTHER" id="PTHR38048:SF2">
    <property type="entry name" value="HEMERYTHRIN-LIKE DOMAIN-CONTAINING PROTEIN"/>
    <property type="match status" value="1"/>
</dbReference>
<accession>A0AAN7APD5</accession>
<evidence type="ECO:0000313" key="3">
    <source>
        <dbReference type="Proteomes" id="UP001303160"/>
    </source>
</evidence>
<protein>
    <recommendedName>
        <fullName evidence="1">Hemerythrin-like domain-containing protein</fullName>
    </recommendedName>
</protein>
<evidence type="ECO:0000313" key="2">
    <source>
        <dbReference type="EMBL" id="KAK4196251.1"/>
    </source>
</evidence>
<feature type="domain" description="Hemerythrin-like" evidence="1">
    <location>
        <begin position="39"/>
        <end position="159"/>
    </location>
</feature>
<dbReference type="PANTHER" id="PTHR38048">
    <property type="entry name" value="EXPRESSED PROTEIN"/>
    <property type="match status" value="1"/>
</dbReference>
<gene>
    <name evidence="2" type="ORF">QBC40DRAFT_287625</name>
</gene>
<dbReference type="InterPro" id="IPR053206">
    <property type="entry name" value="Dimeric_xanthone_biosynth"/>
</dbReference>
<dbReference type="Pfam" id="PF01814">
    <property type="entry name" value="Hemerythrin"/>
    <property type="match status" value="1"/>
</dbReference>
<dbReference type="InterPro" id="IPR012312">
    <property type="entry name" value="Hemerythrin-like"/>
</dbReference>
<dbReference type="AlphaFoldDB" id="A0AAN7APD5"/>